<dbReference type="InterPro" id="IPR034294">
    <property type="entry name" value="Aquaporin_transptr"/>
</dbReference>
<accession>A0ABN6XUF6</accession>
<dbReference type="EMBL" id="AP027732">
    <property type="protein sequence ID" value="BDZ48456.1"/>
    <property type="molecule type" value="Genomic_DNA"/>
</dbReference>
<dbReference type="SUPFAM" id="SSF81338">
    <property type="entry name" value="Aquaporin-like"/>
    <property type="match status" value="1"/>
</dbReference>
<evidence type="ECO:0000256" key="1">
    <source>
        <dbReference type="ARBA" id="ARBA00004141"/>
    </source>
</evidence>
<dbReference type="Gene3D" id="1.20.1080.10">
    <property type="entry name" value="Glycerol uptake facilitator protein"/>
    <property type="match status" value="1"/>
</dbReference>
<evidence type="ECO:0000256" key="6">
    <source>
        <dbReference type="RuleBase" id="RU000477"/>
    </source>
</evidence>
<evidence type="ECO:0000256" key="4">
    <source>
        <dbReference type="ARBA" id="ARBA00022989"/>
    </source>
</evidence>
<keyword evidence="4 7" id="KW-1133">Transmembrane helix</keyword>
<keyword evidence="3 6" id="KW-0812">Transmembrane</keyword>
<dbReference type="PANTHER" id="PTHR45724">
    <property type="entry name" value="AQUAPORIN NIP2-1"/>
    <property type="match status" value="1"/>
</dbReference>
<evidence type="ECO:0000256" key="3">
    <source>
        <dbReference type="ARBA" id="ARBA00022692"/>
    </source>
</evidence>
<feature type="transmembrane region" description="Helical" evidence="7">
    <location>
        <begin position="103"/>
        <end position="123"/>
    </location>
</feature>
<dbReference type="PROSITE" id="PS00221">
    <property type="entry name" value="MIP"/>
    <property type="match status" value="1"/>
</dbReference>
<dbReference type="PANTHER" id="PTHR45724:SF13">
    <property type="entry name" value="AQUAPORIN NIP1-1-RELATED"/>
    <property type="match status" value="1"/>
</dbReference>
<feature type="transmembrane region" description="Helical" evidence="7">
    <location>
        <begin position="51"/>
        <end position="73"/>
    </location>
</feature>
<keyword evidence="2 6" id="KW-0813">Transport</keyword>
<dbReference type="InterPro" id="IPR000425">
    <property type="entry name" value="MIP"/>
</dbReference>
<organism evidence="8 9">
    <name type="scientific">Frondihabitans sucicola</name>
    <dbReference type="NCBI Taxonomy" id="1268041"/>
    <lineage>
        <taxon>Bacteria</taxon>
        <taxon>Bacillati</taxon>
        <taxon>Actinomycetota</taxon>
        <taxon>Actinomycetes</taxon>
        <taxon>Micrococcales</taxon>
        <taxon>Microbacteriaceae</taxon>
        <taxon>Frondihabitans</taxon>
    </lineage>
</organism>
<gene>
    <name evidence="8" type="ORF">GCM10025867_06970</name>
</gene>
<comment type="subcellular location">
    <subcellularLocation>
        <location evidence="1">Membrane</location>
        <topology evidence="1">Multi-pass membrane protein</topology>
    </subcellularLocation>
</comment>
<reference evidence="9" key="1">
    <citation type="journal article" date="2019" name="Int. J. Syst. Evol. Microbiol.">
        <title>The Global Catalogue of Microorganisms (GCM) 10K type strain sequencing project: providing services to taxonomists for standard genome sequencing and annotation.</title>
        <authorList>
            <consortium name="The Broad Institute Genomics Platform"/>
            <consortium name="The Broad Institute Genome Sequencing Center for Infectious Disease"/>
            <person name="Wu L."/>
            <person name="Ma J."/>
        </authorList>
    </citation>
    <scope>NUCLEOTIDE SEQUENCE [LARGE SCALE GENOMIC DNA]</scope>
    <source>
        <strain evidence="9">NBRC 108728</strain>
    </source>
</reference>
<name>A0ABN6XUF6_9MICO</name>
<evidence type="ECO:0000313" key="9">
    <source>
        <dbReference type="Proteomes" id="UP001321486"/>
    </source>
</evidence>
<proteinExistence type="inferred from homology"/>
<dbReference type="RefSeq" id="WP_350271627.1">
    <property type="nucleotide sequence ID" value="NZ_AP027732.1"/>
</dbReference>
<evidence type="ECO:0008006" key="10">
    <source>
        <dbReference type="Google" id="ProtNLM"/>
    </source>
</evidence>
<keyword evidence="5 7" id="KW-0472">Membrane</keyword>
<dbReference type="InterPro" id="IPR022357">
    <property type="entry name" value="MIP_CS"/>
</dbReference>
<comment type="similarity">
    <text evidence="6">Belongs to the MIP/aquaporin (TC 1.A.8) family.</text>
</comment>
<evidence type="ECO:0000313" key="8">
    <source>
        <dbReference type="EMBL" id="BDZ48456.1"/>
    </source>
</evidence>
<dbReference type="PRINTS" id="PR00783">
    <property type="entry name" value="MINTRINSICP"/>
</dbReference>
<keyword evidence="9" id="KW-1185">Reference proteome</keyword>
<sequence length="157" mass="15934">MSYPDAPEPAVPTTLGRLTAEAMGTFLLVFGLVATAIFSAKFPSAGTANTFGVGFFGVAFALGLTVMIGAYAFGPISGGHFNPAVTLGLAAAGRFAWKDVPGYIVAQLVGGIVGSTVVFLLSLGSGTKFHRDAVDGGFASNGYGTHSPEASTWPRPS</sequence>
<evidence type="ECO:0000256" key="2">
    <source>
        <dbReference type="ARBA" id="ARBA00022448"/>
    </source>
</evidence>
<dbReference type="InterPro" id="IPR023271">
    <property type="entry name" value="Aquaporin-like"/>
</dbReference>
<evidence type="ECO:0000256" key="5">
    <source>
        <dbReference type="ARBA" id="ARBA00023136"/>
    </source>
</evidence>
<dbReference type="Proteomes" id="UP001321486">
    <property type="component" value="Chromosome"/>
</dbReference>
<evidence type="ECO:0000256" key="7">
    <source>
        <dbReference type="SAM" id="Phobius"/>
    </source>
</evidence>
<dbReference type="Pfam" id="PF00230">
    <property type="entry name" value="MIP"/>
    <property type="match status" value="1"/>
</dbReference>
<protein>
    <recommendedName>
        <fullName evidence="10">Aquaporin</fullName>
    </recommendedName>
</protein>
<feature type="transmembrane region" description="Helical" evidence="7">
    <location>
        <begin position="20"/>
        <end position="39"/>
    </location>
</feature>